<reference evidence="1" key="1">
    <citation type="submission" date="2019-09" db="EMBL/GenBank/DDBJ databases">
        <title>The Mitochondrial Proteome of the Jakobid, Andalucia godoyi, a Protist With the Most Gene-Rich and Bacteria-Like Mitochondrial Genome.</title>
        <authorList>
            <person name="Gray M.W."/>
            <person name="Burger G."/>
            <person name="Derelle R."/>
            <person name="Klimes V."/>
            <person name="Leger M."/>
            <person name="Sarrasin M."/>
            <person name="Vlcek C."/>
            <person name="Roger A.J."/>
            <person name="Elias M."/>
            <person name="Lang B.F."/>
        </authorList>
    </citation>
    <scope>NUCLEOTIDE SEQUENCE</scope>
    <source>
        <strain evidence="1">And28</strain>
    </source>
</reference>
<evidence type="ECO:0000313" key="1">
    <source>
        <dbReference type="EMBL" id="KAF0852321.1"/>
    </source>
</evidence>
<dbReference type="EMBL" id="VRVR01000046">
    <property type="protein sequence ID" value="KAF0852321.1"/>
    <property type="molecule type" value="Genomic_DNA"/>
</dbReference>
<accession>A0A8K0AHB2</accession>
<dbReference type="PANTHER" id="PTHR36052">
    <property type="entry name" value="EXCITATORY AMINO ACID TRANSPORTER"/>
    <property type="match status" value="1"/>
</dbReference>
<name>A0A8K0AHB2_ANDGO</name>
<comment type="caution">
    <text evidence="1">The sequence shown here is derived from an EMBL/GenBank/DDBJ whole genome shotgun (WGS) entry which is preliminary data.</text>
</comment>
<keyword evidence="2" id="KW-1185">Reference proteome</keyword>
<dbReference type="PANTHER" id="PTHR36052:SF1">
    <property type="entry name" value="EXCITATORY AMINO ACID TRANSPORTER"/>
    <property type="match status" value="1"/>
</dbReference>
<protein>
    <submittedName>
        <fullName evidence="1">Mitochondrial Complex I CI NADH:ubiquinone oxidoreductase subunit B14.5b N4BM/NDUFC2</fullName>
    </submittedName>
</protein>
<sequence length="72" mass="7920">MGFTAVLVGSVLGLGVQVYSNAVRKLPLFRRPWEHLIAVGVGGAFGYTIRKVELEQAESLQHLLSRQAARKE</sequence>
<dbReference type="Proteomes" id="UP000799049">
    <property type="component" value="Unassembled WGS sequence"/>
</dbReference>
<organism evidence="1 2">
    <name type="scientific">Andalucia godoyi</name>
    <name type="common">Flagellate</name>
    <dbReference type="NCBI Taxonomy" id="505711"/>
    <lineage>
        <taxon>Eukaryota</taxon>
        <taxon>Discoba</taxon>
        <taxon>Jakobida</taxon>
        <taxon>Andalucina</taxon>
        <taxon>Andaluciidae</taxon>
        <taxon>Andalucia</taxon>
    </lineage>
</organism>
<proteinExistence type="predicted"/>
<dbReference type="OrthoDB" id="523796at2759"/>
<evidence type="ECO:0000313" key="2">
    <source>
        <dbReference type="Proteomes" id="UP000799049"/>
    </source>
</evidence>
<dbReference type="AlphaFoldDB" id="A0A8K0AHB2"/>
<gene>
    <name evidence="1" type="ORF">ANDGO_08795</name>
</gene>